<dbReference type="EMBL" id="AVOT02088770">
    <property type="protein sequence ID" value="MBW0571762.1"/>
    <property type="molecule type" value="Genomic_DNA"/>
</dbReference>
<protein>
    <recommendedName>
        <fullName evidence="3">Reverse transcriptase Ty1/copia-type domain-containing protein</fullName>
    </recommendedName>
</protein>
<sequence>MGPADLLSGVKIQKLKEGITLDQQHFIDSLLDLYGMKNCNSFATPLVPNEHIIAATVEEEEAFKRMINFRSPIGTISYLSQSFSCSEQSLSTLREAWNTDLKAFLHVLKYLCGIQEVGLFYSWQGMPGLIAFSNTDLGNCHVTWQSTSIFLAQLHGYLVFLKSREQPSVSISTAKAEYKSLCDLTSEILWLRQWCHEANILRFDNEITVWEDKQRCIKTANGNCNVSLRGIFIYPKDHKI</sequence>
<evidence type="ECO:0000313" key="2">
    <source>
        <dbReference type="Proteomes" id="UP000765509"/>
    </source>
</evidence>
<organism evidence="1 2">
    <name type="scientific">Austropuccinia psidii MF-1</name>
    <dbReference type="NCBI Taxonomy" id="1389203"/>
    <lineage>
        <taxon>Eukaryota</taxon>
        <taxon>Fungi</taxon>
        <taxon>Dikarya</taxon>
        <taxon>Basidiomycota</taxon>
        <taxon>Pucciniomycotina</taxon>
        <taxon>Pucciniomycetes</taxon>
        <taxon>Pucciniales</taxon>
        <taxon>Sphaerophragmiaceae</taxon>
        <taxon>Austropuccinia</taxon>
    </lineage>
</organism>
<dbReference type="PANTHER" id="PTHR11439">
    <property type="entry name" value="GAG-POL-RELATED RETROTRANSPOSON"/>
    <property type="match status" value="1"/>
</dbReference>
<gene>
    <name evidence="1" type="ORF">O181_111477</name>
</gene>
<dbReference type="CDD" id="cd09272">
    <property type="entry name" value="RNase_HI_RT_Ty1"/>
    <property type="match status" value="1"/>
</dbReference>
<name>A0A9Q3PTE8_9BASI</name>
<dbReference type="AlphaFoldDB" id="A0A9Q3PTE8"/>
<dbReference type="PANTHER" id="PTHR11439:SF483">
    <property type="entry name" value="PEPTIDE SYNTHASE GLIP-LIKE, PUTATIVE (AFU_ORTHOLOGUE AFUA_3G12920)-RELATED"/>
    <property type="match status" value="1"/>
</dbReference>
<accession>A0A9Q3PTE8</accession>
<comment type="caution">
    <text evidence="1">The sequence shown here is derived from an EMBL/GenBank/DDBJ whole genome shotgun (WGS) entry which is preliminary data.</text>
</comment>
<dbReference type="OrthoDB" id="3344688at2759"/>
<evidence type="ECO:0008006" key="3">
    <source>
        <dbReference type="Google" id="ProtNLM"/>
    </source>
</evidence>
<evidence type="ECO:0000313" key="1">
    <source>
        <dbReference type="EMBL" id="MBW0571762.1"/>
    </source>
</evidence>
<keyword evidence="2" id="KW-1185">Reference proteome</keyword>
<reference evidence="1" key="1">
    <citation type="submission" date="2021-03" db="EMBL/GenBank/DDBJ databases">
        <title>Draft genome sequence of rust myrtle Austropuccinia psidii MF-1, a brazilian biotype.</title>
        <authorList>
            <person name="Quecine M.C."/>
            <person name="Pachon D.M.R."/>
            <person name="Bonatelli M.L."/>
            <person name="Correr F.H."/>
            <person name="Franceschini L.M."/>
            <person name="Leite T.F."/>
            <person name="Margarido G.R.A."/>
            <person name="Almeida C.A."/>
            <person name="Ferrarezi J.A."/>
            <person name="Labate C.A."/>
        </authorList>
    </citation>
    <scope>NUCLEOTIDE SEQUENCE</scope>
    <source>
        <strain evidence="1">MF-1</strain>
    </source>
</reference>
<proteinExistence type="predicted"/>
<dbReference type="Proteomes" id="UP000765509">
    <property type="component" value="Unassembled WGS sequence"/>
</dbReference>